<sequence length="219" mass="25159">MVNWRSYIMTMLYPSLCPGCGASLLWGETWCNACRRQWGMGRRIQRTSAIPHVDSVYCVASYRGPVGRGLRRLKYRRHLGNQKAWQELLDSFPFIDRLCLYSFVMPIPLVWQRQAERGFNQSEWLFRPWAKRQGICWLDGLQRIRKTQEQYGLKRKARQENLKSAFAMKGSFIKAIYGKKIILVDDIYTTGATMEACASVLKKHGASTVTGLVVASNAP</sequence>
<dbReference type="CDD" id="cd06223">
    <property type="entry name" value="PRTases_typeI"/>
    <property type="match status" value="1"/>
</dbReference>
<proteinExistence type="inferred from homology"/>
<dbReference type="InterPro" id="IPR029057">
    <property type="entry name" value="PRTase-like"/>
</dbReference>
<evidence type="ECO:0000313" key="3">
    <source>
        <dbReference type="EMBL" id="KXB90866.1"/>
    </source>
</evidence>
<dbReference type="InterPro" id="IPR000836">
    <property type="entry name" value="PRTase_dom"/>
</dbReference>
<dbReference type="RefSeq" id="WP_235808649.1">
    <property type="nucleotide sequence ID" value="NZ_KQ960952.1"/>
</dbReference>
<dbReference type="Gene3D" id="3.40.50.2020">
    <property type="match status" value="1"/>
</dbReference>
<dbReference type="InterPro" id="IPR051910">
    <property type="entry name" value="ComF/GntX_DNA_util-trans"/>
</dbReference>
<dbReference type="EMBL" id="LSDT01000043">
    <property type="protein sequence ID" value="KXB90866.1"/>
    <property type="molecule type" value="Genomic_DNA"/>
</dbReference>
<comment type="similarity">
    <text evidence="1">Belongs to the ComF/GntX family.</text>
</comment>
<name>A0A134CF83_9FIRM</name>
<feature type="domain" description="Phosphoribosyltransferase" evidence="2">
    <location>
        <begin position="174"/>
        <end position="214"/>
    </location>
</feature>
<dbReference type="AlphaFoldDB" id="A0A134CF83"/>
<dbReference type="PANTHER" id="PTHR47505">
    <property type="entry name" value="DNA UTILIZATION PROTEIN YHGH"/>
    <property type="match status" value="1"/>
</dbReference>
<dbReference type="PATRIC" id="fig|1588748.3.peg.911"/>
<evidence type="ECO:0000313" key="4">
    <source>
        <dbReference type="Proteomes" id="UP000070160"/>
    </source>
</evidence>
<dbReference type="STRING" id="1588748.HMPREF3182_00947"/>
<dbReference type="PANTHER" id="PTHR47505:SF1">
    <property type="entry name" value="DNA UTILIZATION PROTEIN YHGH"/>
    <property type="match status" value="1"/>
</dbReference>
<evidence type="ECO:0000256" key="1">
    <source>
        <dbReference type="ARBA" id="ARBA00008007"/>
    </source>
</evidence>
<dbReference type="Pfam" id="PF00156">
    <property type="entry name" value="Pribosyltran"/>
    <property type="match status" value="1"/>
</dbReference>
<dbReference type="SUPFAM" id="SSF53271">
    <property type="entry name" value="PRTase-like"/>
    <property type="match status" value="1"/>
</dbReference>
<protein>
    <submittedName>
        <fullName evidence="3">ComF family protein</fullName>
    </submittedName>
</protein>
<gene>
    <name evidence="3" type="ORF">HMPREF3182_00947</name>
</gene>
<comment type="caution">
    <text evidence="3">The sequence shown here is derived from an EMBL/GenBank/DDBJ whole genome shotgun (WGS) entry which is preliminary data.</text>
</comment>
<keyword evidence="4" id="KW-1185">Reference proteome</keyword>
<dbReference type="Proteomes" id="UP000070160">
    <property type="component" value="Unassembled WGS sequence"/>
</dbReference>
<organism evidence="3 4">
    <name type="scientific">Megasphaera hutchinsoni</name>
    <dbReference type="NCBI Taxonomy" id="1588748"/>
    <lineage>
        <taxon>Bacteria</taxon>
        <taxon>Bacillati</taxon>
        <taxon>Bacillota</taxon>
        <taxon>Negativicutes</taxon>
        <taxon>Veillonellales</taxon>
        <taxon>Veillonellaceae</taxon>
        <taxon>Megasphaera</taxon>
    </lineage>
</organism>
<accession>A0A134CF83</accession>
<evidence type="ECO:0000259" key="2">
    <source>
        <dbReference type="Pfam" id="PF00156"/>
    </source>
</evidence>
<reference evidence="4" key="1">
    <citation type="submission" date="2016-01" db="EMBL/GenBank/DDBJ databases">
        <authorList>
            <person name="Mitreva M."/>
            <person name="Pepin K.H."/>
            <person name="Mihindukulasuriya K.A."/>
            <person name="Fulton R."/>
            <person name="Fronick C."/>
            <person name="O'Laughlin M."/>
            <person name="Miner T."/>
            <person name="Herter B."/>
            <person name="Rosa B.A."/>
            <person name="Cordes M."/>
            <person name="Tomlinson C."/>
            <person name="Wollam A."/>
            <person name="Palsikar V.B."/>
            <person name="Mardis E.R."/>
            <person name="Wilson R.K."/>
        </authorList>
    </citation>
    <scope>NUCLEOTIDE SEQUENCE [LARGE SCALE GENOMIC DNA]</scope>
    <source>
        <strain evidence="4">KA00182</strain>
    </source>
</reference>